<dbReference type="GO" id="GO:0005737">
    <property type="term" value="C:cytoplasm"/>
    <property type="evidence" value="ECO:0007669"/>
    <property type="project" value="UniProtKB-SubCell"/>
</dbReference>
<dbReference type="Proteomes" id="UP000264820">
    <property type="component" value="Unplaced"/>
</dbReference>
<dbReference type="KEGG" id="hcq:109519655"/>
<evidence type="ECO:0000256" key="4">
    <source>
        <dbReference type="ARBA" id="ARBA00022679"/>
    </source>
</evidence>
<dbReference type="GeneID" id="109519655"/>
<evidence type="ECO:0000313" key="8">
    <source>
        <dbReference type="Ensembl" id="ENSHCOP00000019479.1"/>
    </source>
</evidence>
<reference evidence="8" key="1">
    <citation type="submission" date="2025-08" db="UniProtKB">
        <authorList>
            <consortium name="Ensembl"/>
        </authorList>
    </citation>
    <scope>IDENTIFICATION</scope>
</reference>
<dbReference type="GeneTree" id="ENSGT00940000163403"/>
<dbReference type="FunFam" id="3.40.50.300:FF:000433">
    <property type="entry name" value="Estrogen sulfotransferase"/>
    <property type="match status" value="1"/>
</dbReference>
<accession>A0A3Q2YLT8</accession>
<evidence type="ECO:0000256" key="6">
    <source>
        <dbReference type="RuleBase" id="RU361155"/>
    </source>
</evidence>
<dbReference type="SUPFAM" id="SSF52540">
    <property type="entry name" value="P-loop containing nucleoside triphosphate hydrolases"/>
    <property type="match status" value="1"/>
</dbReference>
<dbReference type="RefSeq" id="XP_019731883.1">
    <property type="nucleotide sequence ID" value="XM_019876324.1"/>
</dbReference>
<keyword evidence="9" id="KW-1185">Reference proteome</keyword>
<dbReference type="CTD" id="57429"/>
<evidence type="ECO:0000256" key="3">
    <source>
        <dbReference type="ARBA" id="ARBA00022490"/>
    </source>
</evidence>
<evidence type="ECO:0000256" key="2">
    <source>
        <dbReference type="ARBA" id="ARBA00005771"/>
    </source>
</evidence>
<evidence type="ECO:0000256" key="1">
    <source>
        <dbReference type="ARBA" id="ARBA00004496"/>
    </source>
</evidence>
<dbReference type="EC" id="2.8.2.-" evidence="6"/>
<keyword evidence="5" id="KW-0128">Catecholamine metabolism</keyword>
<protein>
    <recommendedName>
        <fullName evidence="6">Sulfotransferase</fullName>
        <ecNumber evidence="6">2.8.2.-</ecNumber>
    </recommendedName>
</protein>
<dbReference type="InterPro" id="IPR000863">
    <property type="entry name" value="Sulfotransferase_dom"/>
</dbReference>
<evidence type="ECO:0000259" key="7">
    <source>
        <dbReference type="Pfam" id="PF00685"/>
    </source>
</evidence>
<dbReference type="PANTHER" id="PTHR11783">
    <property type="entry name" value="SULFOTRANSFERASE SULT"/>
    <property type="match status" value="1"/>
</dbReference>
<proteinExistence type="inferred from homology"/>
<evidence type="ECO:0000313" key="9">
    <source>
        <dbReference type="Proteomes" id="UP000264820"/>
    </source>
</evidence>
<evidence type="ECO:0000256" key="5">
    <source>
        <dbReference type="ARBA" id="ARBA00022939"/>
    </source>
</evidence>
<dbReference type="GO" id="GO:0008146">
    <property type="term" value="F:sulfotransferase activity"/>
    <property type="evidence" value="ECO:0007669"/>
    <property type="project" value="InterPro"/>
</dbReference>
<dbReference type="InterPro" id="IPR027417">
    <property type="entry name" value="P-loop_NTPase"/>
</dbReference>
<comment type="similarity">
    <text evidence="2 6">Belongs to the sulfotransferase 1 family.</text>
</comment>
<dbReference type="Ensembl" id="ENSHCOT00000008630.1">
    <property type="protein sequence ID" value="ENSHCOP00000019479.1"/>
    <property type="gene ID" value="ENSHCOG00000004854.1"/>
</dbReference>
<keyword evidence="4 6" id="KW-0808">Transferase</keyword>
<feature type="domain" description="Sulfotransferase" evidence="7">
    <location>
        <begin position="35"/>
        <end position="280"/>
    </location>
</feature>
<keyword evidence="3" id="KW-0963">Cytoplasm</keyword>
<reference evidence="8" key="2">
    <citation type="submission" date="2025-09" db="UniProtKB">
        <authorList>
            <consortium name="Ensembl"/>
        </authorList>
    </citation>
    <scope>IDENTIFICATION</scope>
</reference>
<dbReference type="OrthoDB" id="205623at2759"/>
<sequence length="302" mass="34460">MSMLEVEEVFGGICFPGHLHTQESLRLALRFPFQDTDILIVSYPKSGTTWMQQMVTLITNRGDPHLSDTVPNWARAPWLEHHYSAALVKSLSQPRMLTTHLPHHMLAEALRGSKAKVIYVSRNPKDVAVSFYHFHKMANFLPDVGSFQEFLNAFLEGTVHFGSWFDHVKGWTSQVGAMANLLHVTYEELSTDLEGSIVKVSAFLQHALVTDEVNKCAAHCRFSSMKDNKMINGSLVPREILDHSKGSFMRRGKVGDWRNLFTKEQNERFERVVAEKMHACSLEFVWEQRAHPNQQHGDTESL</sequence>
<organism evidence="8 9">
    <name type="scientific">Hippocampus comes</name>
    <name type="common">Tiger tail seahorse</name>
    <dbReference type="NCBI Taxonomy" id="109280"/>
    <lineage>
        <taxon>Eukaryota</taxon>
        <taxon>Metazoa</taxon>
        <taxon>Chordata</taxon>
        <taxon>Craniata</taxon>
        <taxon>Vertebrata</taxon>
        <taxon>Euteleostomi</taxon>
        <taxon>Actinopterygii</taxon>
        <taxon>Neopterygii</taxon>
        <taxon>Teleostei</taxon>
        <taxon>Neoteleostei</taxon>
        <taxon>Acanthomorphata</taxon>
        <taxon>Syngnathiaria</taxon>
        <taxon>Syngnathiformes</taxon>
        <taxon>Syngnathoidei</taxon>
        <taxon>Syngnathidae</taxon>
        <taxon>Hippocampus</taxon>
    </lineage>
</organism>
<dbReference type="AlphaFoldDB" id="A0A3Q2YLT8"/>
<dbReference type="GO" id="GO:0006584">
    <property type="term" value="P:catecholamine metabolic process"/>
    <property type="evidence" value="ECO:0007669"/>
    <property type="project" value="UniProtKB-KW"/>
</dbReference>
<dbReference type="GO" id="GO:0006805">
    <property type="term" value="P:xenobiotic metabolic process"/>
    <property type="evidence" value="ECO:0007669"/>
    <property type="project" value="UniProtKB-ARBA"/>
</dbReference>
<dbReference type="Gene3D" id="3.40.50.300">
    <property type="entry name" value="P-loop containing nucleotide triphosphate hydrolases"/>
    <property type="match status" value="1"/>
</dbReference>
<dbReference type="Pfam" id="PF00685">
    <property type="entry name" value="Sulfotransfer_1"/>
    <property type="match status" value="1"/>
</dbReference>
<name>A0A3Q2YLT8_HIPCM</name>
<dbReference type="OMA" id="FKSKMQD"/>
<comment type="subcellular location">
    <subcellularLocation>
        <location evidence="1">Cytoplasm</location>
    </subcellularLocation>
</comment>
<dbReference type="STRING" id="109280.ENSHCOP00000019479"/>